<keyword evidence="5" id="KW-1185">Reference proteome</keyword>
<feature type="region of interest" description="Disordered" evidence="3">
    <location>
        <begin position="1"/>
        <end position="33"/>
    </location>
</feature>
<dbReference type="InterPro" id="IPR028245">
    <property type="entry name" value="PIL1/LSP1"/>
</dbReference>
<protein>
    <recommendedName>
        <fullName evidence="6">Sphingolipid long chain base-responsive protein LSP1</fullName>
    </recommendedName>
</protein>
<dbReference type="VEuPathDB" id="FungiDB:jhhlp_001341"/>
<feature type="coiled-coil region" evidence="2">
    <location>
        <begin position="159"/>
        <end position="186"/>
    </location>
</feature>
<feature type="compositionally biased region" description="Polar residues" evidence="3">
    <location>
        <begin position="289"/>
        <end position="308"/>
    </location>
</feature>
<dbReference type="GO" id="GO:0005886">
    <property type="term" value="C:plasma membrane"/>
    <property type="evidence" value="ECO:0007669"/>
    <property type="project" value="TreeGrafter"/>
</dbReference>
<dbReference type="PANTHER" id="PTHR31962">
    <property type="entry name" value="SPHINGOLIPID LONG CHAIN BASE-RESPONSIVE PROTEIN PIL1"/>
    <property type="match status" value="1"/>
</dbReference>
<dbReference type="FunFam" id="1.20.1270.60:FF:000005">
    <property type="entry name" value="Sphingolipid long chain base-responsive pil1"/>
    <property type="match status" value="1"/>
</dbReference>
<gene>
    <name evidence="4" type="ORF">jhhlp_001341</name>
</gene>
<dbReference type="STRING" id="41688.A0A2N3NHY3"/>
<evidence type="ECO:0000313" key="5">
    <source>
        <dbReference type="Proteomes" id="UP000233524"/>
    </source>
</evidence>
<feature type="compositionally biased region" description="Polar residues" evidence="3">
    <location>
        <begin position="1"/>
        <end position="18"/>
    </location>
</feature>
<evidence type="ECO:0000256" key="2">
    <source>
        <dbReference type="SAM" id="Coils"/>
    </source>
</evidence>
<dbReference type="PANTHER" id="PTHR31962:SF4">
    <property type="entry name" value="PRIMARY COMPONENT OF EISOSOMES (EUROFUNG)"/>
    <property type="match status" value="1"/>
</dbReference>
<reference evidence="4 5" key="1">
    <citation type="journal article" date="2017" name="G3 (Bethesda)">
        <title>First Draft Genome Sequence of the Pathogenic Fungus Lomentospora prolificans (Formerly Scedosporium prolificans).</title>
        <authorList>
            <person name="Luo R."/>
            <person name="Zimin A."/>
            <person name="Workman R."/>
            <person name="Fan Y."/>
            <person name="Pertea G."/>
            <person name="Grossman N."/>
            <person name="Wear M.P."/>
            <person name="Jia B."/>
            <person name="Miller H."/>
            <person name="Casadevall A."/>
            <person name="Timp W."/>
            <person name="Zhang S.X."/>
            <person name="Salzberg S.L."/>
        </authorList>
    </citation>
    <scope>NUCLEOTIDE SEQUENCE [LARGE SCALE GENOMIC DNA]</scope>
    <source>
        <strain evidence="4 5">JHH-5317</strain>
    </source>
</reference>
<evidence type="ECO:0008006" key="6">
    <source>
        <dbReference type="Google" id="ProtNLM"/>
    </source>
</evidence>
<name>A0A2N3NHY3_9PEZI</name>
<evidence type="ECO:0000256" key="3">
    <source>
        <dbReference type="SAM" id="MobiDB-lite"/>
    </source>
</evidence>
<feature type="compositionally biased region" description="Basic and acidic residues" evidence="3">
    <location>
        <begin position="313"/>
        <end position="323"/>
    </location>
</feature>
<dbReference type="GO" id="GO:0008289">
    <property type="term" value="F:lipid binding"/>
    <property type="evidence" value="ECO:0007669"/>
    <property type="project" value="TreeGrafter"/>
</dbReference>
<keyword evidence="1" id="KW-0597">Phosphoprotein</keyword>
<dbReference type="AlphaFoldDB" id="A0A2N3NHY3"/>
<dbReference type="EMBL" id="NLAX01000004">
    <property type="protein sequence ID" value="PKS12045.1"/>
    <property type="molecule type" value="Genomic_DNA"/>
</dbReference>
<dbReference type="Pfam" id="PF13805">
    <property type="entry name" value="Pil1"/>
    <property type="match status" value="1"/>
</dbReference>
<evidence type="ECO:0000313" key="4">
    <source>
        <dbReference type="EMBL" id="PKS12045.1"/>
    </source>
</evidence>
<dbReference type="OrthoDB" id="5599269at2759"/>
<proteinExistence type="predicted"/>
<accession>A0A2N3NHY3</accession>
<dbReference type="Proteomes" id="UP000233524">
    <property type="component" value="Unassembled WGS sequence"/>
</dbReference>
<feature type="region of interest" description="Disordered" evidence="3">
    <location>
        <begin position="259"/>
        <end position="323"/>
    </location>
</feature>
<dbReference type="InterPro" id="IPR027267">
    <property type="entry name" value="AH/BAR_dom_sf"/>
</dbReference>
<dbReference type="GO" id="GO:0070941">
    <property type="term" value="P:eisosome assembly"/>
    <property type="evidence" value="ECO:0007669"/>
    <property type="project" value="TreeGrafter"/>
</dbReference>
<dbReference type="GO" id="GO:0006897">
    <property type="term" value="P:endocytosis"/>
    <property type="evidence" value="ECO:0007669"/>
    <property type="project" value="TreeGrafter"/>
</dbReference>
<dbReference type="Gene3D" id="1.20.1270.60">
    <property type="entry name" value="Arfaptin homology (AH) domain/BAR domain"/>
    <property type="match status" value="1"/>
</dbReference>
<comment type="caution">
    <text evidence="4">The sequence shown here is derived from an EMBL/GenBank/DDBJ whole genome shotgun (WGS) entry which is preliminary data.</text>
</comment>
<sequence>MISAFTSSTLSIRSNKSSAAHGPSRNVGGRKGFSFSSLRRSVQPELARRLFRLIKSQNNLITAYDTAGRERTSIATQLSEWGEQTNDDGISDISDKVGVILSEIGEQEEAYAHELDAARNALKTIRNTEKSVQPSRDSKAKIAEEIQKLKFKEPESTRLVVLEQELVRAEAENLVAEAQLSNVTRQKLKEAYNAEFLATIERAEKQIILAKHGRRLLALIDDTPMVPGDRRPVYEQGSQARQILNDAEDDLRDWRPEADLYGTPESGSPIIGSNKGNNRAIDEADETHTIPTATSNGGPTEHTMTGAMSASEAYRDEESSNAI</sequence>
<keyword evidence="2" id="KW-0175">Coiled coil</keyword>
<organism evidence="4 5">
    <name type="scientific">Lomentospora prolificans</name>
    <dbReference type="NCBI Taxonomy" id="41688"/>
    <lineage>
        <taxon>Eukaryota</taxon>
        <taxon>Fungi</taxon>
        <taxon>Dikarya</taxon>
        <taxon>Ascomycota</taxon>
        <taxon>Pezizomycotina</taxon>
        <taxon>Sordariomycetes</taxon>
        <taxon>Hypocreomycetidae</taxon>
        <taxon>Microascales</taxon>
        <taxon>Microascaceae</taxon>
        <taxon>Lomentospora</taxon>
    </lineage>
</organism>
<evidence type="ECO:0000256" key="1">
    <source>
        <dbReference type="ARBA" id="ARBA00022553"/>
    </source>
</evidence>
<dbReference type="InParanoid" id="A0A2N3NHY3"/>
<dbReference type="GO" id="GO:0036286">
    <property type="term" value="C:eisosome filament"/>
    <property type="evidence" value="ECO:0007669"/>
    <property type="project" value="TreeGrafter"/>
</dbReference>